<accession>A0ABN3HEF0</accession>
<evidence type="ECO:0000256" key="1">
    <source>
        <dbReference type="SAM" id="MobiDB-lite"/>
    </source>
</evidence>
<gene>
    <name evidence="2" type="ORF">GCM10010246_83540</name>
</gene>
<sequence length="102" mass="10392">MIGRELGFMRGSEIPAQPGRWLYRVGPEGIENVPTTIEDTAGGSPGTARGTTRRMTGPPAAGDGEGPGAAAARLTGRHGATSSAPDDGARPARARSHKPMAT</sequence>
<keyword evidence="3" id="KW-1185">Reference proteome</keyword>
<name>A0ABN3HEF0_9ACTN</name>
<evidence type="ECO:0000313" key="3">
    <source>
        <dbReference type="Proteomes" id="UP001500253"/>
    </source>
</evidence>
<reference evidence="2 3" key="1">
    <citation type="journal article" date="2019" name="Int. J. Syst. Evol. Microbiol.">
        <title>The Global Catalogue of Microorganisms (GCM) 10K type strain sequencing project: providing services to taxonomists for standard genome sequencing and annotation.</title>
        <authorList>
            <consortium name="The Broad Institute Genomics Platform"/>
            <consortium name="The Broad Institute Genome Sequencing Center for Infectious Disease"/>
            <person name="Wu L."/>
            <person name="Ma J."/>
        </authorList>
    </citation>
    <scope>NUCLEOTIDE SEQUENCE [LARGE SCALE GENOMIC DNA]</scope>
    <source>
        <strain evidence="2 3">JCM 4316</strain>
    </source>
</reference>
<organism evidence="2 3">
    <name type="scientific">Streptomyces cuspidosporus</name>
    <dbReference type="NCBI Taxonomy" id="66882"/>
    <lineage>
        <taxon>Bacteria</taxon>
        <taxon>Bacillati</taxon>
        <taxon>Actinomycetota</taxon>
        <taxon>Actinomycetes</taxon>
        <taxon>Kitasatosporales</taxon>
        <taxon>Streptomycetaceae</taxon>
        <taxon>Streptomyces</taxon>
    </lineage>
</organism>
<evidence type="ECO:0000313" key="2">
    <source>
        <dbReference type="EMBL" id="GAA2375915.1"/>
    </source>
</evidence>
<comment type="caution">
    <text evidence="2">The sequence shown here is derived from an EMBL/GenBank/DDBJ whole genome shotgun (WGS) entry which is preliminary data.</text>
</comment>
<proteinExistence type="predicted"/>
<feature type="compositionally biased region" description="Basic residues" evidence="1">
    <location>
        <begin position="92"/>
        <end position="102"/>
    </location>
</feature>
<feature type="region of interest" description="Disordered" evidence="1">
    <location>
        <begin position="32"/>
        <end position="102"/>
    </location>
</feature>
<dbReference type="Proteomes" id="UP001500253">
    <property type="component" value="Unassembled WGS sequence"/>
</dbReference>
<evidence type="ECO:0008006" key="4">
    <source>
        <dbReference type="Google" id="ProtNLM"/>
    </source>
</evidence>
<dbReference type="EMBL" id="BAAASD010000086">
    <property type="protein sequence ID" value="GAA2375915.1"/>
    <property type="molecule type" value="Genomic_DNA"/>
</dbReference>
<protein>
    <recommendedName>
        <fullName evidence="4">Homogentisate 1,2-dioxygenase</fullName>
    </recommendedName>
</protein>
<feature type="compositionally biased region" description="Low complexity" evidence="1">
    <location>
        <begin position="46"/>
        <end position="72"/>
    </location>
</feature>